<evidence type="ECO:0000313" key="4">
    <source>
        <dbReference type="EMBL" id="MBU5672013.1"/>
    </source>
</evidence>
<evidence type="ECO:0000313" key="5">
    <source>
        <dbReference type="Proteomes" id="UP000743001"/>
    </source>
</evidence>
<evidence type="ECO:0000259" key="2">
    <source>
        <dbReference type="Pfam" id="PF20148"/>
    </source>
</evidence>
<keyword evidence="5" id="KW-1185">Reference proteome</keyword>
<dbReference type="Pfam" id="PF25023">
    <property type="entry name" value="TEN_YD-shell"/>
    <property type="match status" value="1"/>
</dbReference>
<accession>A0ABS6FRJ3</accession>
<dbReference type="InterPro" id="IPR050708">
    <property type="entry name" value="T6SS_VgrG/RHS"/>
</dbReference>
<keyword evidence="1" id="KW-0677">Repeat</keyword>
<proteinExistence type="predicted"/>
<dbReference type="EMBL" id="JAHLQJ010000007">
    <property type="protein sequence ID" value="MBU5672013.1"/>
    <property type="molecule type" value="Genomic_DNA"/>
</dbReference>
<sequence>MQSVSFASGAEIEKWATNPAVDLKSAATSDKFLTVSGIMNQFQVTEEWLDKQLSQGYTLYEISNALQEDQNHFEKNISRYKQVRQIDQQVRNEQSASFTPLLNTSIAASGYDQTALEQLGLSNETSAYEVAYGMDAIDASTGELKLRMTDLMLPGALPFSLTRVYDSSRASEKIGVGSENGAYVNRAEIRREEKDSALGRGWRWELPFIEEQGDQWIMDFPGIGRYQLSENLELQGYPWNDVQVSFDTTQTVDGIASRFKISVLNGNHYYFSAAGYLILIADNYGNQVKLHYSTHNSGNVLSRISNNDGNELAFVYTDGKITVSQIGTNRKVDYFTSLDNDQLVLSEVKDAIGRSSKYFYSFPESGFNFLESLKDQENMQGTKQSALLVRILHPSSATTEFDYTSSRKLIGPYATDTVFKLKTREDAYSTEVGDVVLQPAEFSYSGEELNSYGQSAAFTTVIEDVRSQEMLSFEKTFQGEGQPDIVYLKEQLSEDVTTGLRRQFTYSDTAGWNIPVAVTESYRQGGAESQPLTKNYQYNEMGQVLSEDWSTGQETLYSYVLSPAPFFWSLPEQVDIKVSDEKKRIQRYSYNDQGDVKQVTIRENSASGKLLAQSDWEYDAYGNVTGSKTKDDQRTNTVNYSYASPYGKHLLSEQSMVIRAIDGTSTVSKQSFTYDAAGELITSADEAGAVTAFAYDALGRMVKTTYSDQSTTIVQYDDEQRTVTTTSPEGITTLQRYSPHGFVVREIVDDAIFQYGYDEAGNLDLYKDAEGNQTIYTHDGFRRQTKAFYADGSQSSAAYDMVNRTVTTTDPAGVKQQQTFDLVGNTLAAKEWKDGMFVTLGLAAYDLAGNVLSETDGEGQQTQYQYDALDRIISVTDAEQRVTRYTYSLAGDLTRVEYPDAIAVRYEYDEAGKLIRQINEEGMVEAFFYDSRGNLTKYLDHASQTTQYQYNSDNLLTKIVAPGEEIAYTYDSLGRRTGMMDSTGTTTYRYDPADGSLVTMGYPDGTRIDYTYNKQIRTGYTLTDAKGQATGASYTIDVMNRVSTLAVVKGNAANGAKTSSITAVVPGSLATLDQIAFDYQLNGLLEQGVSSNGVGTAYSYDGYDLTGMTVSAGASSVTRSAQERMTGEESLATATEATYARASLNAATGYTFKYEYDLNKNIVGRTQNGVTDNFTYDPLNRIHTESGQKDKKYTYDQRGNIQNIEGRELRGLSNADFTFNSLNRLTKVKTEDGKEVSYTYNGDGLLYERLEGNSRTRYYYDEEAKLIAEADVSSAAPSITYTYIYDLSGRLWSRVDHSSSQVQYYQLNGHGDVVGLTDSQGQQLNAYTYDIWGNPETEEEAVPNVFRYSGEYWDSTTDLQYLRARWYDPNAGRFVAKDPYQGSLDNPLSLNRYSYVENNPLNYVDPTGNIKASDNDELSLMISQFEEDYNKAQKNNNKAAMISAEKEADFFRIQYYKLYGLDIPDDVKYRDTPSEFKVRAFIANYFAFSSPVGIKKEVFNGKASLSLDNLIKNPELIGRLGPKNTARMFEMAGYKTSGVKTLNSGHGVKIEIKGHAINYIQFSNGEGRHGVKYIKIGGNIKSLYGGNTLKIVEGSAKSYKGKIQEELKSGTVFRWINNRGNRP</sequence>
<evidence type="ECO:0000259" key="3">
    <source>
        <dbReference type="Pfam" id="PF25023"/>
    </source>
</evidence>
<dbReference type="InterPro" id="IPR056823">
    <property type="entry name" value="TEN-like_YD-shell"/>
</dbReference>
<name>A0ABS6FRJ3_9BACL</name>
<dbReference type="Pfam" id="PF05593">
    <property type="entry name" value="RHS_repeat"/>
    <property type="match status" value="1"/>
</dbReference>
<dbReference type="InterPro" id="IPR031325">
    <property type="entry name" value="RHS_repeat"/>
</dbReference>
<dbReference type="PANTHER" id="PTHR32305">
    <property type="match status" value="1"/>
</dbReference>
<organism evidence="4 5">
    <name type="scientific">Paenibacillus brevis</name>
    <dbReference type="NCBI Taxonomy" id="2841508"/>
    <lineage>
        <taxon>Bacteria</taxon>
        <taxon>Bacillati</taxon>
        <taxon>Bacillota</taxon>
        <taxon>Bacilli</taxon>
        <taxon>Bacillales</taxon>
        <taxon>Paenibacillaceae</taxon>
        <taxon>Paenibacillus</taxon>
    </lineage>
</organism>
<dbReference type="PANTHER" id="PTHR32305:SF15">
    <property type="entry name" value="PROTEIN RHSA-RELATED"/>
    <property type="match status" value="1"/>
</dbReference>
<evidence type="ECO:0000256" key="1">
    <source>
        <dbReference type="ARBA" id="ARBA00022737"/>
    </source>
</evidence>
<dbReference type="InterPro" id="IPR045351">
    <property type="entry name" value="DUF6531"/>
</dbReference>
<protein>
    <submittedName>
        <fullName evidence="4">Uncharacterized protein</fullName>
    </submittedName>
</protein>
<dbReference type="NCBIfam" id="TIGR01643">
    <property type="entry name" value="YD_repeat_2x"/>
    <property type="match status" value="4"/>
</dbReference>
<feature type="domain" description="DUF6531" evidence="2">
    <location>
        <begin position="135"/>
        <end position="202"/>
    </location>
</feature>
<dbReference type="Pfam" id="PF20148">
    <property type="entry name" value="DUF6531"/>
    <property type="match status" value="1"/>
</dbReference>
<comment type="caution">
    <text evidence="4">The sequence shown here is derived from an EMBL/GenBank/DDBJ whole genome shotgun (WGS) entry which is preliminary data.</text>
</comment>
<dbReference type="Proteomes" id="UP000743001">
    <property type="component" value="Unassembled WGS sequence"/>
</dbReference>
<dbReference type="NCBIfam" id="TIGR03696">
    <property type="entry name" value="Rhs_assc_core"/>
    <property type="match status" value="1"/>
</dbReference>
<reference evidence="4 5" key="1">
    <citation type="submission" date="2021-06" db="EMBL/GenBank/DDBJ databases">
        <authorList>
            <person name="Sun Q."/>
            <person name="Li D."/>
        </authorList>
    </citation>
    <scope>NUCLEOTIDE SEQUENCE [LARGE SCALE GENOMIC DNA]</scope>
    <source>
        <strain evidence="4 5">MSJ-6</strain>
    </source>
</reference>
<dbReference type="InterPro" id="IPR006530">
    <property type="entry name" value="YD"/>
</dbReference>
<gene>
    <name evidence="4" type="ORF">KQJ23_09290</name>
</gene>
<dbReference type="InterPro" id="IPR022385">
    <property type="entry name" value="Rhs_assc_core"/>
</dbReference>
<feature type="domain" description="Teneurin-like YD-shell" evidence="3">
    <location>
        <begin position="829"/>
        <end position="1400"/>
    </location>
</feature>